<protein>
    <submittedName>
        <fullName evidence="1">Uncharacterized protein</fullName>
    </submittedName>
</protein>
<accession>A0A1G7NS93</accession>
<dbReference type="EMBL" id="FNAI01000029">
    <property type="protein sequence ID" value="SDF76914.1"/>
    <property type="molecule type" value="Genomic_DNA"/>
</dbReference>
<dbReference type="AlphaFoldDB" id="A0A1G7NS93"/>
<dbReference type="Proteomes" id="UP000199072">
    <property type="component" value="Unassembled WGS sequence"/>
</dbReference>
<reference evidence="1 2" key="1">
    <citation type="submission" date="2016-10" db="EMBL/GenBank/DDBJ databases">
        <authorList>
            <person name="de Groot N.N."/>
        </authorList>
    </citation>
    <scope>NUCLEOTIDE SEQUENCE [LARGE SCALE GENOMIC DNA]</scope>
    <source>
        <strain evidence="1 2">47C3B</strain>
    </source>
</reference>
<dbReference type="STRING" id="1391627.SAMN05216464_12924"/>
<evidence type="ECO:0000313" key="2">
    <source>
        <dbReference type="Proteomes" id="UP000199072"/>
    </source>
</evidence>
<name>A0A1G7NS93_9SPHI</name>
<organism evidence="1 2">
    <name type="scientific">Mucilaginibacter pineti</name>
    <dbReference type="NCBI Taxonomy" id="1391627"/>
    <lineage>
        <taxon>Bacteria</taxon>
        <taxon>Pseudomonadati</taxon>
        <taxon>Bacteroidota</taxon>
        <taxon>Sphingobacteriia</taxon>
        <taxon>Sphingobacteriales</taxon>
        <taxon>Sphingobacteriaceae</taxon>
        <taxon>Mucilaginibacter</taxon>
    </lineage>
</organism>
<sequence length="37" mass="4396">MVGGFMKDIFYRHNASNVAVYWLNYKVLFNEIAVHFT</sequence>
<keyword evidence="2" id="KW-1185">Reference proteome</keyword>
<proteinExistence type="predicted"/>
<gene>
    <name evidence="1" type="ORF">SAMN05216464_12924</name>
</gene>
<evidence type="ECO:0000313" key="1">
    <source>
        <dbReference type="EMBL" id="SDF76914.1"/>
    </source>
</evidence>